<keyword evidence="5" id="KW-0521">NADP</keyword>
<keyword evidence="2 5" id="KW-0285">Flavoprotein</keyword>
<keyword evidence="4 5" id="KW-0560">Oxidoreductase</keyword>
<gene>
    <name evidence="7" type="ORF">XYCOK13_16830</name>
</gene>
<dbReference type="EMBL" id="BOVK01000020">
    <property type="protein sequence ID" value="GIQ68859.1"/>
    <property type="molecule type" value="Genomic_DNA"/>
</dbReference>
<sequence length="253" mass="27833">MNDVIRTLMNHRSYRQYADKPVPERVLDSVLRAVQAAPSWIHGQQVSVVVIRDEARKQEMARLSGNQAHVASAPVFLVFCADFQRAFAASEIEGGSFAAIEDVDVLLVGATDVGIGMGNAIAAAESLGLGIIPIGGIRRSMLEVARFLELPSYVIPIAGLCLGYPSEKPDQKPRLPIELVRHEETYSSDDLSSRLREYNAAYRSFLAAQGMPETDWTKRVADFYAGSHYNGGYPDVAKTLKQQGFIAKDMRET</sequence>
<reference evidence="7" key="1">
    <citation type="submission" date="2021-04" db="EMBL/GenBank/DDBJ databases">
        <title>Draft genome sequence of Xylanibacillus composti strain K13.</title>
        <authorList>
            <person name="Uke A."/>
            <person name="Chhe C."/>
            <person name="Baramee S."/>
            <person name="Kosugi A."/>
        </authorList>
    </citation>
    <scope>NUCLEOTIDE SEQUENCE</scope>
    <source>
        <strain evidence="7">K13</strain>
    </source>
</reference>
<dbReference type="PIRSF" id="PIRSF005426">
    <property type="entry name" value="Frp"/>
    <property type="match status" value="1"/>
</dbReference>
<comment type="similarity">
    <text evidence="1 5">Belongs to the flavin oxidoreductase frp family.</text>
</comment>
<evidence type="ECO:0000259" key="6">
    <source>
        <dbReference type="Pfam" id="PF00881"/>
    </source>
</evidence>
<dbReference type="SUPFAM" id="SSF55469">
    <property type="entry name" value="FMN-dependent nitroreductase-like"/>
    <property type="match status" value="1"/>
</dbReference>
<proteinExistence type="inferred from homology"/>
<dbReference type="Proteomes" id="UP000677918">
    <property type="component" value="Unassembled WGS sequence"/>
</dbReference>
<dbReference type="GO" id="GO:0016491">
    <property type="term" value="F:oxidoreductase activity"/>
    <property type="evidence" value="ECO:0007669"/>
    <property type="project" value="UniProtKB-UniRule"/>
</dbReference>
<dbReference type="PANTHER" id="PTHR43425:SF2">
    <property type="entry name" value="OXYGEN-INSENSITIVE NADPH NITROREDUCTASE"/>
    <property type="match status" value="1"/>
</dbReference>
<dbReference type="InterPro" id="IPR016446">
    <property type="entry name" value="Flavin_OxRdtase_Frp"/>
</dbReference>
<evidence type="ECO:0000256" key="1">
    <source>
        <dbReference type="ARBA" id="ARBA00008366"/>
    </source>
</evidence>
<dbReference type="InterPro" id="IPR029479">
    <property type="entry name" value="Nitroreductase"/>
</dbReference>
<dbReference type="Pfam" id="PF00881">
    <property type="entry name" value="Nitroreductase"/>
    <property type="match status" value="1"/>
</dbReference>
<evidence type="ECO:0000256" key="4">
    <source>
        <dbReference type="ARBA" id="ARBA00023002"/>
    </source>
</evidence>
<evidence type="ECO:0000313" key="8">
    <source>
        <dbReference type="Proteomes" id="UP000677918"/>
    </source>
</evidence>
<keyword evidence="3 5" id="KW-0288">FMN</keyword>
<name>A0A8J4H4R0_9BACL</name>
<comment type="caution">
    <text evidence="7">The sequence shown here is derived from an EMBL/GenBank/DDBJ whole genome shotgun (WGS) entry which is preliminary data.</text>
</comment>
<evidence type="ECO:0000313" key="7">
    <source>
        <dbReference type="EMBL" id="GIQ68859.1"/>
    </source>
</evidence>
<dbReference type="InterPro" id="IPR000415">
    <property type="entry name" value="Nitroreductase-like"/>
</dbReference>
<dbReference type="AlphaFoldDB" id="A0A8J4H4R0"/>
<accession>A0A8J4H4R0</accession>
<evidence type="ECO:0000256" key="3">
    <source>
        <dbReference type="ARBA" id="ARBA00022643"/>
    </source>
</evidence>
<evidence type="ECO:0000256" key="2">
    <source>
        <dbReference type="ARBA" id="ARBA00022630"/>
    </source>
</evidence>
<dbReference type="PANTHER" id="PTHR43425">
    <property type="entry name" value="OXYGEN-INSENSITIVE NADPH NITROREDUCTASE"/>
    <property type="match status" value="1"/>
</dbReference>
<organism evidence="7 8">
    <name type="scientific">Xylanibacillus composti</name>
    <dbReference type="NCBI Taxonomy" id="1572762"/>
    <lineage>
        <taxon>Bacteria</taxon>
        <taxon>Bacillati</taxon>
        <taxon>Bacillota</taxon>
        <taxon>Bacilli</taxon>
        <taxon>Bacillales</taxon>
        <taxon>Paenibacillaceae</taxon>
        <taxon>Xylanibacillus</taxon>
    </lineage>
</organism>
<keyword evidence="8" id="KW-1185">Reference proteome</keyword>
<protein>
    <submittedName>
        <fullName evidence="7">NADPH-dependent oxidoreductase</fullName>
    </submittedName>
</protein>
<dbReference type="Gene3D" id="3.40.109.10">
    <property type="entry name" value="NADH Oxidase"/>
    <property type="match status" value="1"/>
</dbReference>
<feature type="domain" description="Nitroreductase" evidence="6">
    <location>
        <begin position="9"/>
        <end position="164"/>
    </location>
</feature>
<evidence type="ECO:0000256" key="5">
    <source>
        <dbReference type="PIRNR" id="PIRNR005426"/>
    </source>
</evidence>
<dbReference type="RefSeq" id="WP_213411640.1">
    <property type="nucleotide sequence ID" value="NZ_BOVK01000020.1"/>
</dbReference>